<gene>
    <name evidence="1" type="ORF">BKA05_001791</name>
</gene>
<reference evidence="1 2" key="1">
    <citation type="submission" date="2020-07" db="EMBL/GenBank/DDBJ databases">
        <title>Sequencing the genomes of 1000 actinobacteria strains.</title>
        <authorList>
            <person name="Klenk H.-P."/>
        </authorList>
    </citation>
    <scope>NUCLEOTIDE SEQUENCE [LARGE SCALE GENOMIC DNA]</scope>
    <source>
        <strain evidence="1 2">DSM 18248</strain>
    </source>
</reference>
<comment type="caution">
    <text evidence="1">The sequence shown here is derived from an EMBL/GenBank/DDBJ whole genome shotgun (WGS) entry which is preliminary data.</text>
</comment>
<proteinExistence type="predicted"/>
<name>A0A7Y9YDN7_9ACTN</name>
<accession>A0A7Y9YDN7</accession>
<sequence length="123" mass="13184">MTAPETDPAEEAVRAFWDLARFHARLNVAPSYFGPTTLEVVPPPAWSFGDQPEGERMLVEVLSGARTSLEGSVEEYGDELPVPGSLSILTDAGGHPVALLEVTSVDVQGGSVVEHFRVVHQDS</sequence>
<dbReference type="InterPro" id="IPR015947">
    <property type="entry name" value="PUA-like_sf"/>
</dbReference>
<dbReference type="Gene3D" id="3.10.400.10">
    <property type="entry name" value="Sulfate adenylyltransferase"/>
    <property type="match status" value="1"/>
</dbReference>
<evidence type="ECO:0000313" key="2">
    <source>
        <dbReference type="Proteomes" id="UP000537326"/>
    </source>
</evidence>
<evidence type="ECO:0000313" key="1">
    <source>
        <dbReference type="EMBL" id="NYI10276.1"/>
    </source>
</evidence>
<organism evidence="1 2">
    <name type="scientific">Nocardioides marinus</name>
    <dbReference type="NCBI Taxonomy" id="374514"/>
    <lineage>
        <taxon>Bacteria</taxon>
        <taxon>Bacillati</taxon>
        <taxon>Actinomycetota</taxon>
        <taxon>Actinomycetes</taxon>
        <taxon>Propionibacteriales</taxon>
        <taxon>Nocardioidaceae</taxon>
        <taxon>Nocardioides</taxon>
    </lineage>
</organism>
<dbReference type="AlphaFoldDB" id="A0A7Y9YDN7"/>
<dbReference type="Proteomes" id="UP000537326">
    <property type="component" value="Unassembled WGS sequence"/>
</dbReference>
<keyword evidence="2" id="KW-1185">Reference proteome</keyword>
<dbReference type="RefSeq" id="WP_179531141.1">
    <property type="nucleotide sequence ID" value="NZ_BAAAPP010000003.1"/>
</dbReference>
<dbReference type="SUPFAM" id="SSF88697">
    <property type="entry name" value="PUA domain-like"/>
    <property type="match status" value="1"/>
</dbReference>
<protein>
    <submittedName>
        <fullName evidence="1">Uncharacterized protein YhfF</fullName>
    </submittedName>
</protein>
<dbReference type="EMBL" id="JACBZI010000001">
    <property type="protein sequence ID" value="NYI10276.1"/>
    <property type="molecule type" value="Genomic_DNA"/>
</dbReference>